<dbReference type="PANTHER" id="PTHR31988:SF19">
    <property type="entry name" value="9-O-ACETYL-N-ACETYLNEURAMINIC ACID DEACETYLASE-RELATED"/>
    <property type="match status" value="1"/>
</dbReference>
<dbReference type="PANTHER" id="PTHR31988">
    <property type="entry name" value="ESTERASE, PUTATIVE (DUF303)-RELATED"/>
    <property type="match status" value="1"/>
</dbReference>
<dbReference type="AlphaFoldDB" id="A0A7S0UUF5"/>
<name>A0A7S0UUF5_9CHLO</name>
<feature type="region of interest" description="Disordered" evidence="1">
    <location>
        <begin position="1"/>
        <end position="23"/>
    </location>
</feature>
<dbReference type="Gene3D" id="3.40.50.1110">
    <property type="entry name" value="SGNH hydrolase"/>
    <property type="match status" value="1"/>
</dbReference>
<evidence type="ECO:0000313" key="2">
    <source>
        <dbReference type="EMBL" id="CAD8769468.1"/>
    </source>
</evidence>
<reference evidence="2" key="1">
    <citation type="submission" date="2021-01" db="EMBL/GenBank/DDBJ databases">
        <authorList>
            <person name="Corre E."/>
            <person name="Pelletier E."/>
            <person name="Niang G."/>
            <person name="Scheremetjew M."/>
            <person name="Finn R."/>
            <person name="Kale V."/>
            <person name="Holt S."/>
            <person name="Cochrane G."/>
            <person name="Meng A."/>
            <person name="Brown T."/>
            <person name="Cohen L."/>
        </authorList>
    </citation>
    <scope>NUCLEOTIDE SEQUENCE</scope>
    <source>
        <strain evidence="2">SAG 63-3</strain>
    </source>
</reference>
<dbReference type="InterPro" id="IPR052940">
    <property type="entry name" value="Carb_Esterase_6"/>
</dbReference>
<feature type="region of interest" description="Disordered" evidence="1">
    <location>
        <begin position="248"/>
        <end position="272"/>
    </location>
</feature>
<organism evidence="2">
    <name type="scientific">Polytomella parva</name>
    <dbReference type="NCBI Taxonomy" id="51329"/>
    <lineage>
        <taxon>Eukaryota</taxon>
        <taxon>Viridiplantae</taxon>
        <taxon>Chlorophyta</taxon>
        <taxon>core chlorophytes</taxon>
        <taxon>Chlorophyceae</taxon>
        <taxon>CS clade</taxon>
        <taxon>Chlamydomonadales</taxon>
        <taxon>Chlamydomonadaceae</taxon>
        <taxon>Polytomella</taxon>
    </lineage>
</organism>
<proteinExistence type="predicted"/>
<evidence type="ECO:0000256" key="1">
    <source>
        <dbReference type="SAM" id="MobiDB-lite"/>
    </source>
</evidence>
<sequence length="458" mass="50037">MGNRQSTYETGSGGTHNRGPQSRALPFCSEVNAGVFEAPHLDISTDVWIVAGDELAIGLNANDGQDIPMCFEYLPGLILKYNAERGAWIDTAPQVANSSDINPSVTPSRVNVGMEFSFARKLIDLHLSECVGIITLTAPRSTLALDWNEKAGKLNLMLLQIVNDAMKALPRGRLRGMIWLHGASFMYQPLEAYGTNAINDAKSIYSTSNLRIETNGSLQAAKEKTREGEENLIVASLGSNVREVISSLPQAETHENKDENTDPHNSEKQSEKQFQNLKLLQHSNKDCDLVSENSEQTSQYQSHLENFFNAIRYQLSSHHPMLPIILGVVPLSSSVVKSLVYPSSLSTVLKPQPKKESESSRISLLRQSQLNLSLPGVIHHDMNGFETFTEATATCKSSGNQVTHLTKNGQAAFGATAALAYFAYVRSLSKIGRASIGTEVSTMNLLSTSSINEENLNA</sequence>
<evidence type="ECO:0008006" key="3">
    <source>
        <dbReference type="Google" id="ProtNLM"/>
    </source>
</evidence>
<protein>
    <recommendedName>
        <fullName evidence="3">Sialate O-acetylesterase domain-containing protein</fullName>
    </recommendedName>
</protein>
<feature type="compositionally biased region" description="Polar residues" evidence="1">
    <location>
        <begin position="1"/>
        <end position="10"/>
    </location>
</feature>
<gene>
    <name evidence="2" type="ORF">PPAR00522_LOCUS5866</name>
</gene>
<accession>A0A7S0UUF5</accession>
<dbReference type="EMBL" id="HBFM01009159">
    <property type="protein sequence ID" value="CAD8769468.1"/>
    <property type="molecule type" value="Transcribed_RNA"/>
</dbReference>
<feature type="compositionally biased region" description="Basic and acidic residues" evidence="1">
    <location>
        <begin position="252"/>
        <end position="271"/>
    </location>
</feature>
<dbReference type="InterPro" id="IPR036514">
    <property type="entry name" value="SGNH_hydro_sf"/>
</dbReference>